<accession>A0AAW6SY29</accession>
<dbReference type="AlphaFoldDB" id="A0AAW6SY29"/>
<evidence type="ECO:0000313" key="2">
    <source>
        <dbReference type="EMBL" id="MDH5161641.1"/>
    </source>
</evidence>
<protein>
    <submittedName>
        <fullName evidence="2">DUF3231 family protein</fullName>
    </submittedName>
</protein>
<feature type="transmembrane region" description="Helical" evidence="1">
    <location>
        <begin position="265"/>
        <end position="287"/>
    </location>
</feature>
<reference evidence="2" key="1">
    <citation type="submission" date="2023-03" db="EMBL/GenBank/DDBJ databases">
        <title>Bacterial isolates from washroom surfaces on a university campus.</title>
        <authorList>
            <person name="Holman D.B."/>
            <person name="Gzyl K.E."/>
            <person name="Taheri A.E."/>
        </authorList>
    </citation>
    <scope>NUCLEOTIDE SEQUENCE</scope>
    <source>
        <strain evidence="2">RD03</strain>
    </source>
</reference>
<dbReference type="Gene3D" id="1.20.1260.10">
    <property type="match status" value="2"/>
</dbReference>
<comment type="caution">
    <text evidence="2">The sequence shown here is derived from an EMBL/GenBank/DDBJ whole genome shotgun (WGS) entry which is preliminary data.</text>
</comment>
<name>A0AAW6SY29_9BACI</name>
<evidence type="ECO:0000313" key="3">
    <source>
        <dbReference type="Proteomes" id="UP001159179"/>
    </source>
</evidence>
<proteinExistence type="predicted"/>
<dbReference type="InterPro" id="IPR012347">
    <property type="entry name" value="Ferritin-like"/>
</dbReference>
<keyword evidence="1" id="KW-0812">Transmembrane</keyword>
<sequence length="337" mass="38269">MSDKINIVKLTSAEISALWTTYINDSVANCLVTHFIETNTDPEIDSVLTSIQKIVNKHMDRIAGVFQKENIVIPEAFKVEKHVVPKAPKLFSDVFYIQSAYQMCRFGIGSHSTFFASSAREDIRFMFKDFIDDASQLYNGTVDKMQQKGIFVRMPFMNYPTKIDFVKKENFLTGWLGRKRSLLSIEVTHLIINAYQNEIGRAICIGFSQVAQEQVFREYFSRGKQLSKHILSSIRDVLEECDIPFPNIWDQSVNGSTTAPFSDQLMLYIIGILSNLGMMTYGAGLSATMRRDISAMYGSFITKTGAYGEDGMTLMIEKGWMEQPPQFIDHEKLAKGK</sequence>
<dbReference type="EMBL" id="JAROYP010000006">
    <property type="protein sequence ID" value="MDH5161641.1"/>
    <property type="molecule type" value="Genomic_DNA"/>
</dbReference>
<keyword evidence="1" id="KW-1133">Transmembrane helix</keyword>
<dbReference type="Pfam" id="PF11553">
    <property type="entry name" value="DUF3231"/>
    <property type="match status" value="2"/>
</dbReference>
<evidence type="ECO:0000256" key="1">
    <source>
        <dbReference type="SAM" id="Phobius"/>
    </source>
</evidence>
<keyword evidence="1" id="KW-0472">Membrane</keyword>
<gene>
    <name evidence="2" type="ORF">P5X88_11880</name>
</gene>
<dbReference type="Proteomes" id="UP001159179">
    <property type="component" value="Unassembled WGS sequence"/>
</dbReference>
<dbReference type="RefSeq" id="WP_280616787.1">
    <property type="nucleotide sequence ID" value="NZ_JAROYP010000006.1"/>
</dbReference>
<dbReference type="InterPro" id="IPR021617">
    <property type="entry name" value="DUF3231"/>
</dbReference>
<organism evidence="2 3">
    <name type="scientific">Heyndrickxia oleronia</name>
    <dbReference type="NCBI Taxonomy" id="38875"/>
    <lineage>
        <taxon>Bacteria</taxon>
        <taxon>Bacillati</taxon>
        <taxon>Bacillota</taxon>
        <taxon>Bacilli</taxon>
        <taxon>Bacillales</taxon>
        <taxon>Bacillaceae</taxon>
        <taxon>Heyndrickxia</taxon>
    </lineage>
</organism>